<feature type="transmembrane region" description="Helical" evidence="1">
    <location>
        <begin position="324"/>
        <end position="341"/>
    </location>
</feature>
<dbReference type="Proteomes" id="UP001342631">
    <property type="component" value="Unassembled WGS sequence"/>
</dbReference>
<feature type="transmembrane region" description="Helical" evidence="1">
    <location>
        <begin position="449"/>
        <end position="469"/>
    </location>
</feature>
<proteinExistence type="predicted"/>
<feature type="transmembrane region" description="Helical" evidence="1">
    <location>
        <begin position="162"/>
        <end position="181"/>
    </location>
</feature>
<gene>
    <name evidence="2" type="ORF">ASNO1_52680</name>
</gene>
<feature type="transmembrane region" description="Helical" evidence="1">
    <location>
        <begin position="241"/>
        <end position="262"/>
    </location>
</feature>
<protein>
    <recommendedName>
        <fullName evidence="4">Glycosyltransferase RgtA/B/C/D-like domain-containing protein</fullName>
    </recommendedName>
</protein>
<feature type="transmembrane region" description="Helical" evidence="1">
    <location>
        <begin position="399"/>
        <end position="420"/>
    </location>
</feature>
<keyword evidence="1" id="KW-0472">Membrane</keyword>
<feature type="transmembrane region" description="Helical" evidence="1">
    <location>
        <begin position="187"/>
        <end position="220"/>
    </location>
</feature>
<keyword evidence="3" id="KW-1185">Reference proteome</keyword>
<keyword evidence="1" id="KW-1133">Transmembrane helix</keyword>
<keyword evidence="1" id="KW-0812">Transmembrane</keyword>
<feature type="transmembrane region" description="Helical" evidence="1">
    <location>
        <begin position="348"/>
        <end position="367"/>
    </location>
</feature>
<name>A0ABQ6QYC4_9BACT</name>
<feature type="transmembrane region" description="Helical" evidence="1">
    <location>
        <begin position="78"/>
        <end position="97"/>
    </location>
</feature>
<accession>A0ABQ6QYC4</accession>
<dbReference type="EMBL" id="BTTX01000005">
    <property type="protein sequence ID" value="GMU09015.1"/>
    <property type="molecule type" value="Genomic_DNA"/>
</dbReference>
<feature type="transmembrane region" description="Helical" evidence="1">
    <location>
        <begin position="133"/>
        <end position="150"/>
    </location>
</feature>
<evidence type="ECO:0000313" key="3">
    <source>
        <dbReference type="Proteomes" id="UP001342631"/>
    </source>
</evidence>
<sequence>MSPSMRRVLHPLVLLTFFALSAFHTWPLVSQMKGHVMGGREDVYMNMWHLWWMRQALWVQPQNPFFAPFLHWPLGAELYWHTLAPAKTLWGVVLLPFMPVETAYNVVLFGSFVLTGYTSWLLLRYLLERAGHGPWIAAAAALAGACVFNFSRYHLAHATAHLNLSALEGLPLYLLCFFRWLDEGKRKWLVGLALCALYVLLCDYYYLVYIALFSLLWVVAERWRRGPLLSVDTWRDPLVRRAVVAGVAAGLACVPPIVPLLLHAFPAPLQIHHGDSDYFSDLYSFFVPDTRSAWMTELPANAREFSLNILRMKMATNAEETGNFLGWVTPLLAVFALWRGVPEGRRWLGLGLGFAVLSMGTVLNIGLEDRVSPVVLLFAIALAVALVPAWRERVWRRDVLLLLALAVWLSLSEPLTAFGVPLKVQIPMPYVVFKHVVPLFSRGGMPVRFVLLTFLSLSVLVAFAAAHAGTWASRRDARLGVAVALAVALVPNVEYRGLQMLVPQVPRLPPVFDEIRDAPMPAAVLTDNVQGQWEQIFHGKPVSYARLSRLPVRESALVDSRLIRAAEGMRSAFGTVTPEEREEMRRFLKEHHFKWYVTHFFHPIRHQFITDELGGEMVHQDGYVTVYRFPEG</sequence>
<feature type="transmembrane region" description="Helical" evidence="1">
    <location>
        <begin position="104"/>
        <end position="127"/>
    </location>
</feature>
<dbReference type="RefSeq" id="WP_338279891.1">
    <property type="nucleotide sequence ID" value="NZ_BTTX01000005.1"/>
</dbReference>
<organism evidence="2 3">
    <name type="scientific">Corallococcus caeni</name>
    <dbReference type="NCBI Taxonomy" id="3082388"/>
    <lineage>
        <taxon>Bacteria</taxon>
        <taxon>Pseudomonadati</taxon>
        <taxon>Myxococcota</taxon>
        <taxon>Myxococcia</taxon>
        <taxon>Myxococcales</taxon>
        <taxon>Cystobacterineae</taxon>
        <taxon>Myxococcaceae</taxon>
        <taxon>Corallococcus</taxon>
    </lineage>
</organism>
<comment type="caution">
    <text evidence="2">The sequence shown here is derived from an EMBL/GenBank/DDBJ whole genome shotgun (WGS) entry which is preliminary data.</text>
</comment>
<evidence type="ECO:0008006" key="4">
    <source>
        <dbReference type="Google" id="ProtNLM"/>
    </source>
</evidence>
<evidence type="ECO:0000256" key="1">
    <source>
        <dbReference type="SAM" id="Phobius"/>
    </source>
</evidence>
<evidence type="ECO:0000313" key="2">
    <source>
        <dbReference type="EMBL" id="GMU09015.1"/>
    </source>
</evidence>
<reference evidence="2 3" key="1">
    <citation type="journal article" date="2024" name="Arch. Microbiol.">
        <title>Corallococcus caeni sp. nov., a novel myxobacterium isolated from activated sludge.</title>
        <authorList>
            <person name="Tomita S."/>
            <person name="Nakai R."/>
            <person name="Kuroda K."/>
            <person name="Kurashita H."/>
            <person name="Hatamoto M."/>
            <person name="Yamaguchi T."/>
            <person name="Narihiro T."/>
        </authorList>
    </citation>
    <scope>NUCLEOTIDE SEQUENCE [LARGE SCALE GENOMIC DNA]</scope>
    <source>
        <strain evidence="2 3">NO1</strain>
    </source>
</reference>
<feature type="transmembrane region" description="Helical" evidence="1">
    <location>
        <begin position="373"/>
        <end position="390"/>
    </location>
</feature>